<dbReference type="InterPro" id="IPR022642">
    <property type="entry name" value="CheR_C"/>
</dbReference>
<dbReference type="InterPro" id="IPR000780">
    <property type="entry name" value="CheR_MeTrfase"/>
</dbReference>
<feature type="region of interest" description="Disordered" evidence="6">
    <location>
        <begin position="275"/>
        <end position="320"/>
    </location>
</feature>
<dbReference type="PANTHER" id="PTHR24422:SF21">
    <property type="entry name" value="CHEMOTAXIS PROTEIN METHYLTRANSFERASE 1"/>
    <property type="match status" value="1"/>
</dbReference>
<keyword evidence="4" id="KW-0808">Transferase</keyword>
<dbReference type="Pfam" id="PF03705">
    <property type="entry name" value="CheR_N"/>
    <property type="match status" value="1"/>
</dbReference>
<dbReference type="SUPFAM" id="SSF47757">
    <property type="entry name" value="Chemotaxis receptor methyltransferase CheR, N-terminal domain"/>
    <property type="match status" value="1"/>
</dbReference>
<feature type="compositionally biased region" description="Low complexity" evidence="6">
    <location>
        <begin position="283"/>
        <end position="320"/>
    </location>
</feature>
<dbReference type="PROSITE" id="PS50123">
    <property type="entry name" value="CHER"/>
    <property type="match status" value="1"/>
</dbReference>
<sequence length="320" mass="35261">MMLTPMTPQEFKFLAHAVKECTGVSLTEDRKELLQSRLKRVLKEYQLDSVPALCGAMARSDGESLKWRLAECVAVQETYFFRDKSVFDCFEDQVLPSLIEARKASRRLRIWCAGCSTGQEPYSVAMLLADMADRLEGWELEILATDFSEEALLTAGRGVYSQFEVQRGLPVTLLVKDFKRVADGWELAPEIRERVHFRHQNLMHNSMRHGVFDVVFCRNVLIYFDETTKRQVLSRLAQQVRADGYLLLGATESVLGLCDGFTSLETPCPGVFRPVSAENEGKSSGAGAADSSTASAPSSSTSSRSAGDSAAGPAIAAVGR</sequence>
<organism evidence="8 9">
    <name type="scientific">Methyloligella solikamskensis</name>
    <dbReference type="NCBI Taxonomy" id="1177756"/>
    <lineage>
        <taxon>Bacteria</taxon>
        <taxon>Pseudomonadati</taxon>
        <taxon>Pseudomonadota</taxon>
        <taxon>Alphaproteobacteria</taxon>
        <taxon>Hyphomicrobiales</taxon>
        <taxon>Hyphomicrobiaceae</taxon>
        <taxon>Methyloligella</taxon>
    </lineage>
</organism>
<dbReference type="Gene3D" id="1.10.155.10">
    <property type="entry name" value="Chemotaxis receptor methyltransferase CheR, N-terminal domain"/>
    <property type="match status" value="1"/>
</dbReference>
<evidence type="ECO:0000259" key="7">
    <source>
        <dbReference type="PROSITE" id="PS50123"/>
    </source>
</evidence>
<evidence type="ECO:0000256" key="4">
    <source>
        <dbReference type="ARBA" id="ARBA00022679"/>
    </source>
</evidence>
<dbReference type="RefSeq" id="WP_379086992.1">
    <property type="nucleotide sequence ID" value="NZ_JBHTJO010000001.1"/>
</dbReference>
<dbReference type="PANTHER" id="PTHR24422">
    <property type="entry name" value="CHEMOTAXIS PROTEIN METHYLTRANSFERASE"/>
    <property type="match status" value="1"/>
</dbReference>
<dbReference type="PRINTS" id="PR00996">
    <property type="entry name" value="CHERMTFRASE"/>
</dbReference>
<proteinExistence type="predicted"/>
<dbReference type="InterPro" id="IPR022641">
    <property type="entry name" value="CheR_N"/>
</dbReference>
<keyword evidence="5" id="KW-0949">S-adenosyl-L-methionine</keyword>
<accession>A0ABW3JAY9</accession>
<evidence type="ECO:0000256" key="2">
    <source>
        <dbReference type="ARBA" id="ARBA00012534"/>
    </source>
</evidence>
<dbReference type="SUPFAM" id="SSF53335">
    <property type="entry name" value="S-adenosyl-L-methionine-dependent methyltransferases"/>
    <property type="match status" value="1"/>
</dbReference>
<reference evidence="9" key="1">
    <citation type="journal article" date="2019" name="Int. J. Syst. Evol. Microbiol.">
        <title>The Global Catalogue of Microorganisms (GCM) 10K type strain sequencing project: providing services to taxonomists for standard genome sequencing and annotation.</title>
        <authorList>
            <consortium name="The Broad Institute Genomics Platform"/>
            <consortium name="The Broad Institute Genome Sequencing Center for Infectious Disease"/>
            <person name="Wu L."/>
            <person name="Ma J."/>
        </authorList>
    </citation>
    <scope>NUCLEOTIDE SEQUENCE [LARGE SCALE GENOMIC DNA]</scope>
    <source>
        <strain evidence="9">CCUG 61697</strain>
    </source>
</reference>
<dbReference type="GO" id="GO:0032259">
    <property type="term" value="P:methylation"/>
    <property type="evidence" value="ECO:0007669"/>
    <property type="project" value="UniProtKB-KW"/>
</dbReference>
<keyword evidence="3 8" id="KW-0489">Methyltransferase</keyword>
<dbReference type="InterPro" id="IPR036804">
    <property type="entry name" value="CheR_N_sf"/>
</dbReference>
<evidence type="ECO:0000256" key="6">
    <source>
        <dbReference type="SAM" id="MobiDB-lite"/>
    </source>
</evidence>
<comment type="caution">
    <text evidence="8">The sequence shown here is derived from an EMBL/GenBank/DDBJ whole genome shotgun (WGS) entry which is preliminary data.</text>
</comment>
<name>A0ABW3JAY9_9HYPH</name>
<keyword evidence="9" id="KW-1185">Reference proteome</keyword>
<dbReference type="EMBL" id="JBHTJO010000001">
    <property type="protein sequence ID" value="MFD0986582.1"/>
    <property type="molecule type" value="Genomic_DNA"/>
</dbReference>
<dbReference type="SMART" id="SM00138">
    <property type="entry name" value="MeTrc"/>
    <property type="match status" value="1"/>
</dbReference>
<comment type="catalytic activity">
    <reaction evidence="1">
        <text>L-glutamyl-[protein] + S-adenosyl-L-methionine = [protein]-L-glutamate 5-O-methyl ester + S-adenosyl-L-homocysteine</text>
        <dbReference type="Rhea" id="RHEA:24452"/>
        <dbReference type="Rhea" id="RHEA-COMP:10208"/>
        <dbReference type="Rhea" id="RHEA-COMP:10311"/>
        <dbReference type="ChEBI" id="CHEBI:29973"/>
        <dbReference type="ChEBI" id="CHEBI:57856"/>
        <dbReference type="ChEBI" id="CHEBI:59789"/>
        <dbReference type="ChEBI" id="CHEBI:82795"/>
        <dbReference type="EC" id="2.1.1.80"/>
    </reaction>
</comment>
<dbReference type="EC" id="2.1.1.80" evidence="2"/>
<evidence type="ECO:0000256" key="3">
    <source>
        <dbReference type="ARBA" id="ARBA00022603"/>
    </source>
</evidence>
<dbReference type="Gene3D" id="3.40.50.150">
    <property type="entry name" value="Vaccinia Virus protein VP39"/>
    <property type="match status" value="1"/>
</dbReference>
<feature type="domain" description="CheR-type methyltransferase" evidence="7">
    <location>
        <begin position="1"/>
        <end position="277"/>
    </location>
</feature>
<dbReference type="Proteomes" id="UP001597102">
    <property type="component" value="Unassembled WGS sequence"/>
</dbReference>
<evidence type="ECO:0000313" key="8">
    <source>
        <dbReference type="EMBL" id="MFD0986582.1"/>
    </source>
</evidence>
<dbReference type="InterPro" id="IPR050903">
    <property type="entry name" value="Bact_Chemotaxis_MeTrfase"/>
</dbReference>
<evidence type="ECO:0000256" key="1">
    <source>
        <dbReference type="ARBA" id="ARBA00001541"/>
    </source>
</evidence>
<dbReference type="InterPro" id="IPR029063">
    <property type="entry name" value="SAM-dependent_MTases_sf"/>
</dbReference>
<dbReference type="Pfam" id="PF01739">
    <property type="entry name" value="CheR"/>
    <property type="match status" value="1"/>
</dbReference>
<dbReference type="GO" id="GO:0008168">
    <property type="term" value="F:methyltransferase activity"/>
    <property type="evidence" value="ECO:0007669"/>
    <property type="project" value="UniProtKB-KW"/>
</dbReference>
<evidence type="ECO:0000313" key="9">
    <source>
        <dbReference type="Proteomes" id="UP001597102"/>
    </source>
</evidence>
<protein>
    <recommendedName>
        <fullName evidence="2">protein-glutamate O-methyltransferase</fullName>
        <ecNumber evidence="2">2.1.1.80</ecNumber>
    </recommendedName>
</protein>
<gene>
    <name evidence="8" type="ORF">ACFQ2F_05675</name>
</gene>
<dbReference type="CDD" id="cd02440">
    <property type="entry name" value="AdoMet_MTases"/>
    <property type="match status" value="1"/>
</dbReference>
<evidence type="ECO:0000256" key="5">
    <source>
        <dbReference type="ARBA" id="ARBA00022691"/>
    </source>
</evidence>